<comment type="caution">
    <text evidence="2">The sequence shown here is derived from an EMBL/GenBank/DDBJ whole genome shotgun (WGS) entry which is preliminary data.</text>
</comment>
<evidence type="ECO:0000313" key="2">
    <source>
        <dbReference type="EMBL" id="TVU29816.1"/>
    </source>
</evidence>
<protein>
    <submittedName>
        <fullName evidence="2">Uncharacterized protein</fullName>
    </submittedName>
</protein>
<dbReference type="Proteomes" id="UP000324897">
    <property type="component" value="Chromosome 1"/>
</dbReference>
<gene>
    <name evidence="2" type="ORF">EJB05_21403</name>
</gene>
<feature type="region of interest" description="Disordered" evidence="1">
    <location>
        <begin position="1"/>
        <end position="30"/>
    </location>
</feature>
<name>A0A5J9V1M1_9POAL</name>
<proteinExistence type="predicted"/>
<dbReference type="Gramene" id="TVU29816">
    <property type="protein sequence ID" value="TVU29816"/>
    <property type="gene ID" value="EJB05_21403"/>
</dbReference>
<evidence type="ECO:0000256" key="1">
    <source>
        <dbReference type="SAM" id="MobiDB-lite"/>
    </source>
</evidence>
<organism evidence="2 3">
    <name type="scientific">Eragrostis curvula</name>
    <name type="common">weeping love grass</name>
    <dbReference type="NCBI Taxonomy" id="38414"/>
    <lineage>
        <taxon>Eukaryota</taxon>
        <taxon>Viridiplantae</taxon>
        <taxon>Streptophyta</taxon>
        <taxon>Embryophyta</taxon>
        <taxon>Tracheophyta</taxon>
        <taxon>Spermatophyta</taxon>
        <taxon>Magnoliopsida</taxon>
        <taxon>Liliopsida</taxon>
        <taxon>Poales</taxon>
        <taxon>Poaceae</taxon>
        <taxon>PACMAD clade</taxon>
        <taxon>Chloridoideae</taxon>
        <taxon>Eragrostideae</taxon>
        <taxon>Eragrostidinae</taxon>
        <taxon>Eragrostis</taxon>
    </lineage>
</organism>
<accession>A0A5J9V1M1</accession>
<reference evidence="2 3" key="1">
    <citation type="journal article" date="2019" name="Sci. Rep.">
        <title>A high-quality genome of Eragrostis curvula grass provides insights into Poaceae evolution and supports new strategies to enhance forage quality.</title>
        <authorList>
            <person name="Carballo J."/>
            <person name="Santos B.A.C.M."/>
            <person name="Zappacosta D."/>
            <person name="Garbus I."/>
            <person name="Selva J.P."/>
            <person name="Gallo C.A."/>
            <person name="Diaz A."/>
            <person name="Albertini E."/>
            <person name="Caccamo M."/>
            <person name="Echenique V."/>
        </authorList>
    </citation>
    <scope>NUCLEOTIDE SEQUENCE [LARGE SCALE GENOMIC DNA]</scope>
    <source>
        <strain evidence="3">cv. Victoria</strain>
        <tissue evidence="2">Leaf</tissue>
    </source>
</reference>
<feature type="compositionally biased region" description="Basic residues" evidence="1">
    <location>
        <begin position="14"/>
        <end position="30"/>
    </location>
</feature>
<keyword evidence="3" id="KW-1185">Reference proteome</keyword>
<dbReference type="AlphaFoldDB" id="A0A5J9V1M1"/>
<feature type="non-terminal residue" evidence="2">
    <location>
        <position position="1"/>
    </location>
</feature>
<dbReference type="EMBL" id="RWGY01000011">
    <property type="protein sequence ID" value="TVU29816.1"/>
    <property type="molecule type" value="Genomic_DNA"/>
</dbReference>
<sequence>MGSLVIASGLPRNQRPRRSRQRRSRRRRRHRALLLAPGCRATPEQGAAGADTGMAQSFRQHAYSRKQKSLDLLCSKYS</sequence>
<evidence type="ECO:0000313" key="3">
    <source>
        <dbReference type="Proteomes" id="UP000324897"/>
    </source>
</evidence>